<name>A0A7R9DGW3_TIMPO</name>
<dbReference type="NCBIfam" id="NF004128">
    <property type="entry name" value="PRK05618.1-2"/>
    <property type="match status" value="1"/>
</dbReference>
<organism evidence="7">
    <name type="scientific">Timema poppense</name>
    <name type="common">Walking stick</name>
    <dbReference type="NCBI Taxonomy" id="170557"/>
    <lineage>
        <taxon>Eukaryota</taxon>
        <taxon>Metazoa</taxon>
        <taxon>Ecdysozoa</taxon>
        <taxon>Arthropoda</taxon>
        <taxon>Hexapoda</taxon>
        <taxon>Insecta</taxon>
        <taxon>Pterygota</taxon>
        <taxon>Neoptera</taxon>
        <taxon>Polyneoptera</taxon>
        <taxon>Phasmatodea</taxon>
        <taxon>Timematodea</taxon>
        <taxon>Timematoidea</taxon>
        <taxon>Timematidae</taxon>
        <taxon>Timema</taxon>
    </lineage>
</organism>
<dbReference type="NCBIfam" id="NF004138">
    <property type="entry name" value="PRK05618.4-1"/>
    <property type="match status" value="1"/>
</dbReference>
<dbReference type="SUPFAM" id="SSF53178">
    <property type="entry name" value="Peptidyl-tRNA hydrolase-like"/>
    <property type="match status" value="1"/>
</dbReference>
<dbReference type="InterPro" id="IPR036416">
    <property type="entry name" value="Pept_tRNA_hydro_sf"/>
</dbReference>
<keyword evidence="1" id="KW-0699">rRNA-binding</keyword>
<reference evidence="7" key="1">
    <citation type="submission" date="2020-11" db="EMBL/GenBank/DDBJ databases">
        <authorList>
            <person name="Tran Van P."/>
        </authorList>
    </citation>
    <scope>NUCLEOTIDE SEQUENCE</scope>
</reference>
<proteinExistence type="inferred from homology"/>
<dbReference type="CDD" id="cd00495">
    <property type="entry name" value="Ribosomal_L25_TL5_CTC"/>
    <property type="match status" value="1"/>
</dbReference>
<dbReference type="NCBIfam" id="TIGR00731">
    <property type="entry name" value="bL25_bact_ctc"/>
    <property type="match status" value="1"/>
</dbReference>
<keyword evidence="4" id="KW-0687">Ribonucleoprotein</keyword>
<dbReference type="Pfam" id="PF01195">
    <property type="entry name" value="Pept_tRNA_hydro"/>
    <property type="match status" value="1"/>
</dbReference>
<dbReference type="Gene3D" id="3.40.50.1470">
    <property type="entry name" value="Peptidyl-tRNA hydrolase"/>
    <property type="match status" value="1"/>
</dbReference>
<dbReference type="GO" id="GO:0003735">
    <property type="term" value="F:structural constituent of ribosome"/>
    <property type="evidence" value="ECO:0007669"/>
    <property type="project" value="InterPro"/>
</dbReference>
<protein>
    <recommendedName>
        <fullName evidence="8">50S ribosomal protein L25</fullName>
    </recommendedName>
</protein>
<dbReference type="InterPro" id="IPR011035">
    <property type="entry name" value="Ribosomal_bL25/Gln-tRNA_synth"/>
</dbReference>
<dbReference type="AlphaFoldDB" id="A0A7R9DGW3"/>
<dbReference type="InterPro" id="IPR020930">
    <property type="entry name" value="Ribosomal_uL5_bac-type"/>
</dbReference>
<dbReference type="GO" id="GO:0008097">
    <property type="term" value="F:5S rRNA binding"/>
    <property type="evidence" value="ECO:0007669"/>
    <property type="project" value="InterPro"/>
</dbReference>
<dbReference type="PANTHER" id="PTHR33284">
    <property type="entry name" value="RIBOSOMAL PROTEIN L25/GLN-TRNA SYNTHETASE, ANTI-CODON-BINDING DOMAIN-CONTAINING PROTEIN"/>
    <property type="match status" value="1"/>
</dbReference>
<evidence type="ECO:0000259" key="5">
    <source>
        <dbReference type="Pfam" id="PF01386"/>
    </source>
</evidence>
<dbReference type="InterPro" id="IPR020056">
    <property type="entry name" value="Rbsml_bL25/Gln-tRNA_synth_N"/>
</dbReference>
<dbReference type="NCBIfam" id="TIGR00447">
    <property type="entry name" value="pth"/>
    <property type="match status" value="1"/>
</dbReference>
<gene>
    <name evidence="7" type="ORF">TPSB3V08_LOCUS9709</name>
</gene>
<dbReference type="InterPro" id="IPR020057">
    <property type="entry name" value="Ribosomal_bL25_b-dom"/>
</dbReference>
<dbReference type="Pfam" id="PF01386">
    <property type="entry name" value="Ribosomal_L25p"/>
    <property type="match status" value="1"/>
</dbReference>
<sequence>MTQQEIVTINAELRDITKTKAMHSLRKKGNIPGIIHGKGHDNVNLTLSAKEFTKQYKSGSLSAHLIELNISGKKEYALVRDIQLHVVKDTVQHVDFQFVDKGSEIKIDIPLSFVNESKAPGIKLGGVLNVLCRSIAVKCSPDKIPQVIEVDLSGKMIGQSIHINDVKLPEGVKFVAHEEENFTIVTISAADIGLGNPGGQYELTHHNIGFIVVDKIYKYWNFQSFSKKADYLITSGIINDNKIMLIKPYSFMNNSGIPVAKIRNFYKLSLDNIVVIHDDADLEIGRIKIKKGGSSAGHNGLKSIDSFIGNDYWRLRFGVGRPEDEKSLADYVLSKFSNFDNVTPLVEKIAKNIHLMLQGDNTAFINLIV</sequence>
<evidence type="ECO:0000256" key="4">
    <source>
        <dbReference type="ARBA" id="ARBA00023274"/>
    </source>
</evidence>
<evidence type="ECO:0008006" key="8">
    <source>
        <dbReference type="Google" id="ProtNLM"/>
    </source>
</evidence>
<dbReference type="EMBL" id="OD007963">
    <property type="protein sequence ID" value="CAD7414494.1"/>
    <property type="molecule type" value="Genomic_DNA"/>
</dbReference>
<dbReference type="PROSITE" id="PS01196">
    <property type="entry name" value="PEPT_TRNA_HYDROL_2"/>
    <property type="match status" value="1"/>
</dbReference>
<evidence type="ECO:0000256" key="3">
    <source>
        <dbReference type="ARBA" id="ARBA00022980"/>
    </source>
</evidence>
<dbReference type="CDD" id="cd00462">
    <property type="entry name" value="PTH"/>
    <property type="match status" value="1"/>
</dbReference>
<dbReference type="InterPro" id="IPR001328">
    <property type="entry name" value="Pept_tRNA_hydro"/>
</dbReference>
<evidence type="ECO:0000256" key="1">
    <source>
        <dbReference type="ARBA" id="ARBA00022730"/>
    </source>
</evidence>
<dbReference type="Gene3D" id="2.170.120.20">
    <property type="entry name" value="Ribosomal protein L25, beta domain"/>
    <property type="match status" value="1"/>
</dbReference>
<evidence type="ECO:0000259" key="6">
    <source>
        <dbReference type="Pfam" id="PF14693"/>
    </source>
</evidence>
<dbReference type="InterPro" id="IPR018171">
    <property type="entry name" value="Pept_tRNA_hydro_CS"/>
</dbReference>
<dbReference type="SUPFAM" id="SSF50715">
    <property type="entry name" value="Ribosomal protein L25-like"/>
    <property type="match status" value="1"/>
</dbReference>
<dbReference type="PANTHER" id="PTHR33284:SF1">
    <property type="entry name" value="RIBOSOMAL PROTEIN L25_GLN-TRNA SYNTHETASE, ANTI-CODON-BINDING DOMAIN-CONTAINING PROTEIN"/>
    <property type="match status" value="1"/>
</dbReference>
<dbReference type="GO" id="GO:0004045">
    <property type="term" value="F:peptidyl-tRNA hydrolase activity"/>
    <property type="evidence" value="ECO:0007669"/>
    <property type="project" value="InterPro"/>
</dbReference>
<dbReference type="Pfam" id="PF14693">
    <property type="entry name" value="Ribosomal_TL5_C"/>
    <property type="match status" value="1"/>
</dbReference>
<dbReference type="InterPro" id="IPR001021">
    <property type="entry name" value="Ribosomal_bL25_long"/>
</dbReference>
<dbReference type="Gene3D" id="2.40.240.10">
    <property type="entry name" value="Ribosomal Protein L25, Chain P"/>
    <property type="match status" value="1"/>
</dbReference>
<evidence type="ECO:0000313" key="7">
    <source>
        <dbReference type="EMBL" id="CAD7414494.1"/>
    </source>
</evidence>
<dbReference type="InterPro" id="IPR029751">
    <property type="entry name" value="Ribosomal_L25_dom"/>
</dbReference>
<dbReference type="HAMAP" id="MF_00083">
    <property type="entry name" value="Pept_tRNA_hydro_bact"/>
    <property type="match status" value="1"/>
</dbReference>
<feature type="domain" description="Large ribosomal subunit protein bL25 L25" evidence="5">
    <location>
        <begin position="9"/>
        <end position="96"/>
    </location>
</feature>
<dbReference type="InterPro" id="IPR037121">
    <property type="entry name" value="Ribosomal_bL25_C"/>
</dbReference>
<dbReference type="GO" id="GO:0022625">
    <property type="term" value="C:cytosolic large ribosomal subunit"/>
    <property type="evidence" value="ECO:0007669"/>
    <property type="project" value="TreeGrafter"/>
</dbReference>
<keyword evidence="3" id="KW-0689">Ribosomal protein</keyword>
<keyword evidence="2" id="KW-0694">RNA-binding</keyword>
<evidence type="ECO:0000256" key="2">
    <source>
        <dbReference type="ARBA" id="ARBA00022884"/>
    </source>
</evidence>
<dbReference type="HAMAP" id="MF_01334">
    <property type="entry name" value="Ribosomal_bL25_CTC"/>
    <property type="match status" value="1"/>
</dbReference>
<accession>A0A7R9DGW3</accession>
<feature type="domain" description="Large ribosomal subunit protein bL25 beta" evidence="6">
    <location>
        <begin position="104"/>
        <end position="190"/>
    </location>
</feature>
<dbReference type="GO" id="GO:0006412">
    <property type="term" value="P:translation"/>
    <property type="evidence" value="ECO:0007669"/>
    <property type="project" value="InterPro"/>
</dbReference>